<dbReference type="OrthoDB" id="236746at2"/>
<feature type="region of interest" description="Disordered" evidence="1">
    <location>
        <begin position="493"/>
        <end position="512"/>
    </location>
</feature>
<accession>A0A5C6AHH5</accession>
<evidence type="ECO:0000313" key="4">
    <source>
        <dbReference type="Proteomes" id="UP000317421"/>
    </source>
</evidence>
<dbReference type="RefSeq" id="WP_146444556.1">
    <property type="nucleotide sequence ID" value="NZ_SJPR01000002.1"/>
</dbReference>
<organism evidence="3 4">
    <name type="scientific">Botrimarina colliarenosi</name>
    <dbReference type="NCBI Taxonomy" id="2528001"/>
    <lineage>
        <taxon>Bacteria</taxon>
        <taxon>Pseudomonadati</taxon>
        <taxon>Planctomycetota</taxon>
        <taxon>Planctomycetia</taxon>
        <taxon>Pirellulales</taxon>
        <taxon>Lacipirellulaceae</taxon>
        <taxon>Botrimarina</taxon>
    </lineage>
</organism>
<dbReference type="PANTHER" id="PTHR30273:SF2">
    <property type="entry name" value="PROTEIN FECR"/>
    <property type="match status" value="1"/>
</dbReference>
<feature type="region of interest" description="Disordered" evidence="1">
    <location>
        <begin position="81"/>
        <end position="108"/>
    </location>
</feature>
<keyword evidence="2" id="KW-0472">Membrane</keyword>
<feature type="transmembrane region" description="Helical" evidence="2">
    <location>
        <begin position="116"/>
        <end position="133"/>
    </location>
</feature>
<gene>
    <name evidence="3" type="ORF">Pla108_17850</name>
</gene>
<reference evidence="3 4" key="1">
    <citation type="submission" date="2019-02" db="EMBL/GenBank/DDBJ databases">
        <title>Deep-cultivation of Planctomycetes and their phenomic and genomic characterization uncovers novel biology.</title>
        <authorList>
            <person name="Wiegand S."/>
            <person name="Jogler M."/>
            <person name="Boedeker C."/>
            <person name="Pinto D."/>
            <person name="Vollmers J."/>
            <person name="Rivas-Marin E."/>
            <person name="Kohn T."/>
            <person name="Peeters S.H."/>
            <person name="Heuer A."/>
            <person name="Rast P."/>
            <person name="Oberbeckmann S."/>
            <person name="Bunk B."/>
            <person name="Jeske O."/>
            <person name="Meyerdierks A."/>
            <person name="Storesund J.E."/>
            <person name="Kallscheuer N."/>
            <person name="Luecker S."/>
            <person name="Lage O.M."/>
            <person name="Pohl T."/>
            <person name="Merkel B.J."/>
            <person name="Hornburger P."/>
            <person name="Mueller R.-W."/>
            <person name="Bruemmer F."/>
            <person name="Labrenz M."/>
            <person name="Spormann A.M."/>
            <person name="Op Den Camp H."/>
            <person name="Overmann J."/>
            <person name="Amann R."/>
            <person name="Jetten M.S.M."/>
            <person name="Mascher T."/>
            <person name="Medema M.H."/>
            <person name="Devos D.P."/>
            <person name="Kaster A.-K."/>
            <person name="Ovreas L."/>
            <person name="Rohde M."/>
            <person name="Galperin M.Y."/>
            <person name="Jogler C."/>
        </authorList>
    </citation>
    <scope>NUCLEOTIDE SEQUENCE [LARGE SCALE GENOMIC DNA]</scope>
    <source>
        <strain evidence="3 4">Pla108</strain>
    </source>
</reference>
<dbReference type="InterPro" id="IPR012373">
    <property type="entry name" value="Ferrdict_sens_TM"/>
</dbReference>
<dbReference type="GO" id="GO:0016989">
    <property type="term" value="F:sigma factor antagonist activity"/>
    <property type="evidence" value="ECO:0007669"/>
    <property type="project" value="TreeGrafter"/>
</dbReference>
<keyword evidence="2" id="KW-1133">Transmembrane helix</keyword>
<dbReference type="EMBL" id="SJPR01000002">
    <property type="protein sequence ID" value="TWT97633.1"/>
    <property type="molecule type" value="Genomic_DNA"/>
</dbReference>
<evidence type="ECO:0000256" key="1">
    <source>
        <dbReference type="SAM" id="MobiDB-lite"/>
    </source>
</evidence>
<keyword evidence="4" id="KW-1185">Reference proteome</keyword>
<comment type="caution">
    <text evidence="3">The sequence shown here is derived from an EMBL/GenBank/DDBJ whole genome shotgun (WGS) entry which is preliminary data.</text>
</comment>
<name>A0A5C6AHH5_9BACT</name>
<sequence>MSNHANNARVNELIDSALADAMSEAGRKELEQLLLDSDEALAIYAQRCQFETALHFEIRSAAAMKRVDAAIAGLATPHTTTAHETALSQDGLPASSADELRRREERDQGRRFRRTASYLIAATLLTGFGLWFAQHRTAIAAERQPQPIARLEALDNAEWFGEQLAVGHRFVEGESVYLARGSARISMASGAEVQLRAPCFVSLEDAMLVCLEEGDLTAQVADWAHGFTVDTAALRVVDLGTKFAVSTNNLGVAEAHVLDGRVRVLPTVSNPDSPRSLLLSGGEALRIQSDSRVSTKLVADRDRFNVELSDLPPYKPIPLANTGKGLDLGDEDPHWRVVAGPGQSPSDFRPQYAVTCNADDRYLGNDPEHSQWISLSNPVRPGVPANSEFTFQTRFDLTGYDLRSIVLCAQVIADNGVKAVRINGQAVPFDSWFLNEKGQVFNRFHVINIAEGLKQGDNLVEFDVRNGVDHYESNDNPLALRVEWCAYGRPSSNPYGAGQPLADSPDFASPSS</sequence>
<dbReference type="Gene3D" id="2.60.120.1440">
    <property type="match status" value="1"/>
</dbReference>
<dbReference type="Proteomes" id="UP000317421">
    <property type="component" value="Unassembled WGS sequence"/>
</dbReference>
<keyword evidence="2" id="KW-0812">Transmembrane</keyword>
<dbReference type="PANTHER" id="PTHR30273">
    <property type="entry name" value="PERIPLASMIC SIGNAL SENSOR AND SIGMA FACTOR ACTIVATOR FECR-RELATED"/>
    <property type="match status" value="1"/>
</dbReference>
<feature type="compositionally biased region" description="Basic and acidic residues" evidence="1">
    <location>
        <begin position="98"/>
        <end position="108"/>
    </location>
</feature>
<evidence type="ECO:0000313" key="3">
    <source>
        <dbReference type="EMBL" id="TWT97633.1"/>
    </source>
</evidence>
<dbReference type="AlphaFoldDB" id="A0A5C6AHH5"/>
<proteinExistence type="predicted"/>
<protein>
    <submittedName>
        <fullName evidence="3">FecR protein</fullName>
    </submittedName>
</protein>
<evidence type="ECO:0000256" key="2">
    <source>
        <dbReference type="SAM" id="Phobius"/>
    </source>
</evidence>